<dbReference type="OrthoDB" id="1551090at2"/>
<name>A0A3D8MAG1_9ALTE</name>
<evidence type="ECO:0000313" key="2">
    <source>
        <dbReference type="EMBL" id="RDV26830.1"/>
    </source>
</evidence>
<reference evidence="3" key="1">
    <citation type="submission" date="2018-08" db="EMBL/GenBank/DDBJ databases">
        <authorList>
            <person name="Zhang J."/>
            <person name="Du Z.-J."/>
        </authorList>
    </citation>
    <scope>NUCLEOTIDE SEQUENCE [LARGE SCALE GENOMIC DNA]</scope>
    <source>
        <strain evidence="3">KCTC 52655</strain>
    </source>
</reference>
<dbReference type="AlphaFoldDB" id="A0A3D8MAG1"/>
<evidence type="ECO:0000313" key="3">
    <source>
        <dbReference type="Proteomes" id="UP000256561"/>
    </source>
</evidence>
<sequence>MNAMTLRLAIWTGVWLVCVALVTFGAQYWWDYHPVITVWVMLVYVGSGVKLILVNRAYLQNLDELQRKIQLDAMTGTLGVGLVAGIGYDMADNLRLIDGPAQISILVMVMAVCYVVLVLIGSRRYQ</sequence>
<evidence type="ECO:0000256" key="1">
    <source>
        <dbReference type="SAM" id="Phobius"/>
    </source>
</evidence>
<keyword evidence="1" id="KW-0812">Transmembrane</keyword>
<accession>A0A3D8MAG1</accession>
<proteinExistence type="predicted"/>
<keyword evidence="1" id="KW-0472">Membrane</keyword>
<feature type="transmembrane region" description="Helical" evidence="1">
    <location>
        <begin position="100"/>
        <end position="120"/>
    </location>
</feature>
<organism evidence="2 3">
    <name type="scientific">Alteromonas aestuariivivens</name>
    <dbReference type="NCBI Taxonomy" id="1938339"/>
    <lineage>
        <taxon>Bacteria</taxon>
        <taxon>Pseudomonadati</taxon>
        <taxon>Pseudomonadota</taxon>
        <taxon>Gammaproteobacteria</taxon>
        <taxon>Alteromonadales</taxon>
        <taxon>Alteromonadaceae</taxon>
        <taxon>Alteromonas/Salinimonas group</taxon>
        <taxon>Alteromonas</taxon>
    </lineage>
</organism>
<dbReference type="EMBL" id="QRHA01000004">
    <property type="protein sequence ID" value="RDV26830.1"/>
    <property type="molecule type" value="Genomic_DNA"/>
</dbReference>
<keyword evidence="3" id="KW-1185">Reference proteome</keyword>
<feature type="transmembrane region" description="Helical" evidence="1">
    <location>
        <begin position="9"/>
        <end position="30"/>
    </location>
</feature>
<protein>
    <submittedName>
        <fullName evidence="2">Uncharacterized protein</fullName>
    </submittedName>
</protein>
<feature type="transmembrane region" description="Helical" evidence="1">
    <location>
        <begin position="36"/>
        <end position="59"/>
    </location>
</feature>
<keyword evidence="1" id="KW-1133">Transmembrane helix</keyword>
<comment type="caution">
    <text evidence="2">The sequence shown here is derived from an EMBL/GenBank/DDBJ whole genome shotgun (WGS) entry which is preliminary data.</text>
</comment>
<feature type="transmembrane region" description="Helical" evidence="1">
    <location>
        <begin position="71"/>
        <end position="88"/>
    </location>
</feature>
<dbReference type="Proteomes" id="UP000256561">
    <property type="component" value="Unassembled WGS sequence"/>
</dbReference>
<gene>
    <name evidence="2" type="ORF">DXV75_07560</name>
</gene>
<dbReference type="RefSeq" id="WP_115592782.1">
    <property type="nucleotide sequence ID" value="NZ_QRHA01000004.1"/>
</dbReference>